<keyword evidence="7" id="KW-1185">Reference proteome</keyword>
<evidence type="ECO:0000256" key="3">
    <source>
        <dbReference type="ARBA" id="ARBA00022833"/>
    </source>
</evidence>
<dbReference type="InterPro" id="IPR000571">
    <property type="entry name" value="Znf_CCCH"/>
</dbReference>
<feature type="zinc finger region" description="C3H1-type" evidence="4">
    <location>
        <begin position="130"/>
        <end position="158"/>
    </location>
</feature>
<evidence type="ECO:0000256" key="2">
    <source>
        <dbReference type="ARBA" id="ARBA00022771"/>
    </source>
</evidence>
<gene>
    <name evidence="6" type="ORF">DPMN_060347</name>
</gene>
<dbReference type="EMBL" id="JAIWYP010000013">
    <property type="protein sequence ID" value="KAH3717554.1"/>
    <property type="molecule type" value="Genomic_DNA"/>
</dbReference>
<dbReference type="InterPro" id="IPR036855">
    <property type="entry name" value="Znf_CCCH_sf"/>
</dbReference>
<evidence type="ECO:0000313" key="7">
    <source>
        <dbReference type="Proteomes" id="UP000828390"/>
    </source>
</evidence>
<keyword evidence="3 4" id="KW-0862">Zinc</keyword>
<dbReference type="SUPFAM" id="SSF90229">
    <property type="entry name" value="CCCH zinc finger"/>
    <property type="match status" value="1"/>
</dbReference>
<dbReference type="Proteomes" id="UP000828390">
    <property type="component" value="Unassembled WGS sequence"/>
</dbReference>
<feature type="domain" description="C3H1-type" evidence="5">
    <location>
        <begin position="130"/>
        <end position="158"/>
    </location>
</feature>
<evidence type="ECO:0000313" key="6">
    <source>
        <dbReference type="EMBL" id="KAH3717554.1"/>
    </source>
</evidence>
<proteinExistence type="predicted"/>
<dbReference type="Pfam" id="PF25585">
    <property type="entry name" value="zf-CCCH_DUS3L"/>
    <property type="match status" value="1"/>
</dbReference>
<evidence type="ECO:0000256" key="1">
    <source>
        <dbReference type="ARBA" id="ARBA00022723"/>
    </source>
</evidence>
<evidence type="ECO:0000259" key="5">
    <source>
        <dbReference type="PROSITE" id="PS50103"/>
    </source>
</evidence>
<dbReference type="GO" id="GO:0008270">
    <property type="term" value="F:zinc ion binding"/>
    <property type="evidence" value="ECO:0007669"/>
    <property type="project" value="UniProtKB-KW"/>
</dbReference>
<comment type="caution">
    <text evidence="6">The sequence shown here is derived from an EMBL/GenBank/DDBJ whole genome shotgun (WGS) entry which is preliminary data.</text>
</comment>
<sequence>MDPRSLLTIKSTSKKAVHITQFLSEVTKRRRQSRSKDFVLRSLGTVTIVLKTEEYHPSKEDTEYYLAYTAQIFEFAEKYEWNSVLHYDLRNRELHAEHQFKWGTFSSYMELQILTPRVKKTSYHHGTGPTSKKEDCKIFKVRGECPFGNRCRYRHNRANASDSQEANKPKNH</sequence>
<name>A0A9D4C5T6_DREPO</name>
<dbReference type="SMART" id="SM00356">
    <property type="entry name" value="ZnF_C3H1"/>
    <property type="match status" value="1"/>
</dbReference>
<keyword evidence="2 4" id="KW-0863">Zinc-finger</keyword>
<organism evidence="6 7">
    <name type="scientific">Dreissena polymorpha</name>
    <name type="common">Zebra mussel</name>
    <name type="synonym">Mytilus polymorpha</name>
    <dbReference type="NCBI Taxonomy" id="45954"/>
    <lineage>
        <taxon>Eukaryota</taxon>
        <taxon>Metazoa</taxon>
        <taxon>Spiralia</taxon>
        <taxon>Lophotrochozoa</taxon>
        <taxon>Mollusca</taxon>
        <taxon>Bivalvia</taxon>
        <taxon>Autobranchia</taxon>
        <taxon>Heteroconchia</taxon>
        <taxon>Euheterodonta</taxon>
        <taxon>Imparidentia</taxon>
        <taxon>Neoheterodontei</taxon>
        <taxon>Myida</taxon>
        <taxon>Dreissenoidea</taxon>
        <taxon>Dreissenidae</taxon>
        <taxon>Dreissena</taxon>
    </lineage>
</organism>
<protein>
    <recommendedName>
        <fullName evidence="5">C3H1-type domain-containing protein</fullName>
    </recommendedName>
</protein>
<reference evidence="6" key="1">
    <citation type="journal article" date="2019" name="bioRxiv">
        <title>The Genome of the Zebra Mussel, Dreissena polymorpha: A Resource for Invasive Species Research.</title>
        <authorList>
            <person name="McCartney M.A."/>
            <person name="Auch B."/>
            <person name="Kono T."/>
            <person name="Mallez S."/>
            <person name="Zhang Y."/>
            <person name="Obille A."/>
            <person name="Becker A."/>
            <person name="Abrahante J.E."/>
            <person name="Garbe J."/>
            <person name="Badalamenti J.P."/>
            <person name="Herman A."/>
            <person name="Mangelson H."/>
            <person name="Liachko I."/>
            <person name="Sullivan S."/>
            <person name="Sone E.D."/>
            <person name="Koren S."/>
            <person name="Silverstein K.A.T."/>
            <person name="Beckman K.B."/>
            <person name="Gohl D.M."/>
        </authorList>
    </citation>
    <scope>NUCLEOTIDE SEQUENCE</scope>
    <source>
        <strain evidence="6">Duluth1</strain>
        <tissue evidence="6">Whole animal</tissue>
    </source>
</reference>
<accession>A0A9D4C5T6</accession>
<evidence type="ECO:0000256" key="4">
    <source>
        <dbReference type="PROSITE-ProRule" id="PRU00723"/>
    </source>
</evidence>
<dbReference type="PROSITE" id="PS50103">
    <property type="entry name" value="ZF_C3H1"/>
    <property type="match status" value="1"/>
</dbReference>
<dbReference type="Gene3D" id="4.10.1000.10">
    <property type="entry name" value="Zinc finger, CCCH-type"/>
    <property type="match status" value="1"/>
</dbReference>
<dbReference type="AlphaFoldDB" id="A0A9D4C5T6"/>
<keyword evidence="1 4" id="KW-0479">Metal-binding</keyword>
<reference evidence="6" key="2">
    <citation type="submission" date="2020-11" db="EMBL/GenBank/DDBJ databases">
        <authorList>
            <person name="McCartney M.A."/>
            <person name="Auch B."/>
            <person name="Kono T."/>
            <person name="Mallez S."/>
            <person name="Becker A."/>
            <person name="Gohl D.M."/>
            <person name="Silverstein K.A.T."/>
            <person name="Koren S."/>
            <person name="Bechman K.B."/>
            <person name="Herman A."/>
            <person name="Abrahante J.E."/>
            <person name="Garbe J."/>
        </authorList>
    </citation>
    <scope>NUCLEOTIDE SEQUENCE</scope>
    <source>
        <strain evidence="6">Duluth1</strain>
        <tissue evidence="6">Whole animal</tissue>
    </source>
</reference>